<accession>I4CMM3</accession>
<dbReference type="EMBL" id="CP003677">
    <property type="protein sequence ID" value="AFM31330.1"/>
    <property type="molecule type" value="Genomic_DNA"/>
</dbReference>
<keyword evidence="1" id="KW-1133">Transmembrane helix</keyword>
<sequence>MASHQQLVSSEGNRVDGREFVWAHFKLNAEQRLRGFNFFVVLAIFADGGVLAALQRGFSPGLLILLGAFTVLLAQVFWLVDARSRQLLELTITALKEMEAEYPESYRLFAADALGQSRVISYTFAIRALLLAQMGFGLGVFAYGLYQW</sequence>
<feature type="transmembrane region" description="Helical" evidence="1">
    <location>
        <begin position="36"/>
        <end position="55"/>
    </location>
</feature>
<keyword evidence="1" id="KW-0472">Membrane</keyword>
<evidence type="ECO:0000256" key="1">
    <source>
        <dbReference type="SAM" id="Phobius"/>
    </source>
</evidence>
<dbReference type="AlphaFoldDB" id="I4CMM3"/>
<feature type="transmembrane region" description="Helical" evidence="1">
    <location>
        <begin position="61"/>
        <end position="80"/>
    </location>
</feature>
<keyword evidence="1" id="KW-0812">Transmembrane</keyword>
<dbReference type="HOGENOM" id="CLU_128745_0_0_6"/>
<name>I4CMM3_STUST</name>
<feature type="transmembrane region" description="Helical" evidence="1">
    <location>
        <begin position="124"/>
        <end position="146"/>
    </location>
</feature>
<organism evidence="2 3">
    <name type="scientific">Stutzerimonas stutzeri CCUG 29243</name>
    <dbReference type="NCBI Taxonomy" id="1196835"/>
    <lineage>
        <taxon>Bacteria</taxon>
        <taxon>Pseudomonadati</taxon>
        <taxon>Pseudomonadota</taxon>
        <taxon>Gammaproteobacteria</taxon>
        <taxon>Pseudomonadales</taxon>
        <taxon>Pseudomonadaceae</taxon>
        <taxon>Stutzerimonas</taxon>
    </lineage>
</organism>
<evidence type="ECO:0000313" key="3">
    <source>
        <dbReference type="Proteomes" id="UP000006063"/>
    </source>
</evidence>
<proteinExistence type="predicted"/>
<dbReference type="KEGG" id="psc:A458_00310"/>
<dbReference type="PATRIC" id="fig|1196835.3.peg.58"/>
<dbReference type="Proteomes" id="UP000006063">
    <property type="component" value="Chromosome"/>
</dbReference>
<protein>
    <submittedName>
        <fullName evidence="2">Uncharacterized protein</fullName>
    </submittedName>
</protein>
<evidence type="ECO:0000313" key="2">
    <source>
        <dbReference type="EMBL" id="AFM31330.1"/>
    </source>
</evidence>
<dbReference type="eggNOG" id="ENOG50342RK">
    <property type="taxonomic scope" value="Bacteria"/>
</dbReference>
<reference evidence="2 3" key="1">
    <citation type="journal article" date="2012" name="J. Bacteriol.">
        <title>Complete Genome Sequence of the Naphthalene-Degrading Bacterium Pseudomonas stutzeri AN10 (CCUG 29243).</title>
        <authorList>
            <person name="Brunet-Galmes I."/>
            <person name="Busquets A."/>
            <person name="Pena A."/>
            <person name="Gomila M."/>
            <person name="Nogales B."/>
            <person name="Garcia-Valdes E."/>
            <person name="Lalucat J."/>
            <person name="Bennasar A."/>
            <person name="Bosch R."/>
        </authorList>
    </citation>
    <scope>NUCLEOTIDE SEQUENCE [LARGE SCALE GENOMIC DNA]</scope>
    <source>
        <strain evidence="2 3">CCUG 29243</strain>
    </source>
</reference>
<gene>
    <name evidence="2" type="ORF">A458_00310</name>
</gene>